<dbReference type="Proteomes" id="UP001172708">
    <property type="component" value="Unassembled WGS sequence"/>
</dbReference>
<dbReference type="RefSeq" id="WP_301142838.1">
    <property type="nucleotide sequence ID" value="NZ_JAUHQA010000001.1"/>
</dbReference>
<protein>
    <submittedName>
        <fullName evidence="1">CopG family transcriptional regulator</fullName>
    </submittedName>
</protein>
<evidence type="ECO:0000313" key="2">
    <source>
        <dbReference type="Proteomes" id="UP001172708"/>
    </source>
</evidence>
<reference evidence="1" key="1">
    <citation type="submission" date="2023-06" db="EMBL/GenBank/DDBJ databases">
        <title>Egi l300058.</title>
        <authorList>
            <person name="Gao L."/>
            <person name="Fang B.-Z."/>
            <person name="Li W.-J."/>
        </authorList>
    </citation>
    <scope>NUCLEOTIDE SEQUENCE</scope>
    <source>
        <strain evidence="1">EGI L300058</strain>
    </source>
</reference>
<sequence>MAMTVRMTAEQDAMVTALAKRWGVSKNEAILRAVEETASEHDRAREVSEISREMIERWGPVLDRLGSV</sequence>
<dbReference type="EMBL" id="JAUHQA010000001">
    <property type="protein sequence ID" value="MDN4481268.1"/>
    <property type="molecule type" value="Genomic_DNA"/>
</dbReference>
<evidence type="ECO:0000313" key="1">
    <source>
        <dbReference type="EMBL" id="MDN4481268.1"/>
    </source>
</evidence>
<dbReference type="SUPFAM" id="SSF47598">
    <property type="entry name" value="Ribbon-helix-helix"/>
    <property type="match status" value="1"/>
</dbReference>
<proteinExistence type="predicted"/>
<dbReference type="InterPro" id="IPR010985">
    <property type="entry name" value="Ribbon_hlx_hlx"/>
</dbReference>
<name>A0ABT8GIL2_9MICO</name>
<gene>
    <name evidence="1" type="ORF">QQX02_10060</name>
</gene>
<keyword evidence="2" id="KW-1185">Reference proteome</keyword>
<organism evidence="1 2">
    <name type="scientific">Demequina muriae</name>
    <dbReference type="NCBI Taxonomy" id="3051664"/>
    <lineage>
        <taxon>Bacteria</taxon>
        <taxon>Bacillati</taxon>
        <taxon>Actinomycetota</taxon>
        <taxon>Actinomycetes</taxon>
        <taxon>Micrococcales</taxon>
        <taxon>Demequinaceae</taxon>
        <taxon>Demequina</taxon>
    </lineage>
</organism>
<comment type="caution">
    <text evidence="1">The sequence shown here is derived from an EMBL/GenBank/DDBJ whole genome shotgun (WGS) entry which is preliminary data.</text>
</comment>
<accession>A0ABT8GIL2</accession>